<dbReference type="EMBL" id="GBRH01259630">
    <property type="protein sequence ID" value="JAD38265.1"/>
    <property type="molecule type" value="Transcribed_RNA"/>
</dbReference>
<protein>
    <submittedName>
        <fullName evidence="1">Uncharacterized protein</fullName>
    </submittedName>
</protein>
<evidence type="ECO:0000313" key="1">
    <source>
        <dbReference type="EMBL" id="JAD38265.1"/>
    </source>
</evidence>
<reference evidence="1" key="1">
    <citation type="submission" date="2014-09" db="EMBL/GenBank/DDBJ databases">
        <authorList>
            <person name="Magalhaes I.L.F."/>
            <person name="Oliveira U."/>
            <person name="Santos F.R."/>
            <person name="Vidigal T.H.D.A."/>
            <person name="Brescovit A.D."/>
            <person name="Santos A.J."/>
        </authorList>
    </citation>
    <scope>NUCLEOTIDE SEQUENCE</scope>
    <source>
        <tissue evidence="1">Shoot tissue taken approximately 20 cm above the soil surface</tissue>
    </source>
</reference>
<organism evidence="1">
    <name type="scientific">Arundo donax</name>
    <name type="common">Giant reed</name>
    <name type="synonym">Donax arundinaceus</name>
    <dbReference type="NCBI Taxonomy" id="35708"/>
    <lineage>
        <taxon>Eukaryota</taxon>
        <taxon>Viridiplantae</taxon>
        <taxon>Streptophyta</taxon>
        <taxon>Embryophyta</taxon>
        <taxon>Tracheophyta</taxon>
        <taxon>Spermatophyta</taxon>
        <taxon>Magnoliopsida</taxon>
        <taxon>Liliopsida</taxon>
        <taxon>Poales</taxon>
        <taxon>Poaceae</taxon>
        <taxon>PACMAD clade</taxon>
        <taxon>Arundinoideae</taxon>
        <taxon>Arundineae</taxon>
        <taxon>Arundo</taxon>
    </lineage>
</organism>
<dbReference type="AlphaFoldDB" id="A0A0A8ZNE5"/>
<proteinExistence type="predicted"/>
<name>A0A0A8ZNE5_ARUDO</name>
<sequence>MYAGMLIFHIHLRFRDSFHNEIAFPHFHNLFMDCDRMDLIS</sequence>
<accession>A0A0A8ZNE5</accession>
<reference evidence="1" key="2">
    <citation type="journal article" date="2015" name="Data Brief">
        <title>Shoot transcriptome of the giant reed, Arundo donax.</title>
        <authorList>
            <person name="Barrero R.A."/>
            <person name="Guerrero F.D."/>
            <person name="Moolhuijzen P."/>
            <person name="Goolsby J.A."/>
            <person name="Tidwell J."/>
            <person name="Bellgard S.E."/>
            <person name="Bellgard M.I."/>
        </authorList>
    </citation>
    <scope>NUCLEOTIDE SEQUENCE</scope>
    <source>
        <tissue evidence="1">Shoot tissue taken approximately 20 cm above the soil surface</tissue>
    </source>
</reference>